<dbReference type="GO" id="GO:0030026">
    <property type="term" value="P:intracellular manganese ion homeostasis"/>
    <property type="evidence" value="ECO:0007669"/>
    <property type="project" value="TreeGrafter"/>
</dbReference>
<keyword evidence="7" id="KW-1185">Reference proteome</keyword>
<dbReference type="GO" id="GO:0005886">
    <property type="term" value="C:plasma membrane"/>
    <property type="evidence" value="ECO:0007669"/>
    <property type="project" value="TreeGrafter"/>
</dbReference>
<feature type="transmembrane region" description="Helical" evidence="5">
    <location>
        <begin position="88"/>
        <end position="113"/>
    </location>
</feature>
<dbReference type="PANTHER" id="PTHR11706:SF101">
    <property type="entry name" value="MANGANESE TRANSPORTER SMF1"/>
    <property type="match status" value="1"/>
</dbReference>
<protein>
    <submittedName>
        <fullName evidence="6">NRAMP family</fullName>
    </submittedName>
</protein>
<dbReference type="AlphaFoldDB" id="A0A4P9XN12"/>
<dbReference type="NCBIfam" id="NF037982">
    <property type="entry name" value="Nramp_1"/>
    <property type="match status" value="1"/>
</dbReference>
<feature type="transmembrane region" description="Helical" evidence="5">
    <location>
        <begin position="43"/>
        <end position="68"/>
    </location>
</feature>
<evidence type="ECO:0000256" key="4">
    <source>
        <dbReference type="ARBA" id="ARBA00023136"/>
    </source>
</evidence>
<keyword evidence="2 5" id="KW-0812">Transmembrane</keyword>
<feature type="transmembrane region" description="Helical" evidence="5">
    <location>
        <begin position="364"/>
        <end position="386"/>
    </location>
</feature>
<evidence type="ECO:0000313" key="7">
    <source>
        <dbReference type="Proteomes" id="UP000271241"/>
    </source>
</evidence>
<evidence type="ECO:0000256" key="3">
    <source>
        <dbReference type="ARBA" id="ARBA00022989"/>
    </source>
</evidence>
<dbReference type="GO" id="GO:0034755">
    <property type="term" value="P:iron ion transmembrane transport"/>
    <property type="evidence" value="ECO:0007669"/>
    <property type="project" value="TreeGrafter"/>
</dbReference>
<dbReference type="NCBIfam" id="NF001923">
    <property type="entry name" value="PRK00701.1"/>
    <property type="match status" value="1"/>
</dbReference>
<dbReference type="PRINTS" id="PR00447">
    <property type="entry name" value="NATRESASSCMP"/>
</dbReference>
<feature type="transmembrane region" description="Helical" evidence="5">
    <location>
        <begin position="12"/>
        <end position="31"/>
    </location>
</feature>
<accession>A0A4P9XN12</accession>
<gene>
    <name evidence="6" type="ORF">THASP1DRAFT_35064</name>
</gene>
<feature type="transmembrane region" description="Helical" evidence="5">
    <location>
        <begin position="197"/>
        <end position="215"/>
    </location>
</feature>
<sequence>MQLSAKELRRFLAFVGPGYLIAVGYMDPGNWATDLAAGSKFGYSLLTVILFSNVVACILQAMAVKLGVVTGMDLARMCREHIPRYANWALYVVCELAIIATDLAEVIGSAIALELLFGLPLPIGVCITALDVLLLLIIYRPHGSMRGIRIFEFLVIVMVTTVGLCFALELGYVKAPVDEVLRGFIPDAALFTDSERIYLAMGIIGATVMPHNLYLHSHIVQARYDTVSALRRVLNYSILDGVLALSLALFVNAAILVVGAAAFHNRQPNPSHPDAEGDPADLFDAHRLLGHYLGAGAALLYAIALLVAGQSSTLTATLTGQVVMEGFLGLRVRPWLRRLVTRLCAIAPALTVALIGGRSGVTNLLVASQVALSVQLPFAVVPLVWFTSFKRYMRPVALATDTKTGTENIPPCTTSRARATESDDTCINVVGTILALLLIGLNIYMLVEIGG</sequence>
<evidence type="ECO:0000313" key="6">
    <source>
        <dbReference type="EMBL" id="RKP06781.1"/>
    </source>
</evidence>
<dbReference type="HAMAP" id="MF_00221">
    <property type="entry name" value="NRAMP"/>
    <property type="match status" value="1"/>
</dbReference>
<dbReference type="OrthoDB" id="409173at2759"/>
<evidence type="ECO:0000256" key="5">
    <source>
        <dbReference type="SAM" id="Phobius"/>
    </source>
</evidence>
<dbReference type="PANTHER" id="PTHR11706">
    <property type="entry name" value="SOLUTE CARRIER PROTEIN FAMILY 11 MEMBER"/>
    <property type="match status" value="1"/>
</dbReference>
<dbReference type="InterPro" id="IPR001046">
    <property type="entry name" value="NRAMP_fam"/>
</dbReference>
<proteinExistence type="inferred from homology"/>
<evidence type="ECO:0000256" key="1">
    <source>
        <dbReference type="ARBA" id="ARBA00004141"/>
    </source>
</evidence>
<dbReference type="Pfam" id="PF01566">
    <property type="entry name" value="Nramp"/>
    <property type="match status" value="1"/>
</dbReference>
<comment type="subcellular location">
    <subcellularLocation>
        <location evidence="1">Membrane</location>
        <topology evidence="1">Multi-pass membrane protein</topology>
    </subcellularLocation>
</comment>
<dbReference type="GO" id="GO:0015086">
    <property type="term" value="F:cadmium ion transmembrane transporter activity"/>
    <property type="evidence" value="ECO:0007669"/>
    <property type="project" value="TreeGrafter"/>
</dbReference>
<organism evidence="6 7">
    <name type="scientific">Thamnocephalis sphaerospora</name>
    <dbReference type="NCBI Taxonomy" id="78915"/>
    <lineage>
        <taxon>Eukaryota</taxon>
        <taxon>Fungi</taxon>
        <taxon>Fungi incertae sedis</taxon>
        <taxon>Zoopagomycota</taxon>
        <taxon>Zoopagomycotina</taxon>
        <taxon>Zoopagomycetes</taxon>
        <taxon>Zoopagales</taxon>
        <taxon>Sigmoideomycetaceae</taxon>
        <taxon>Thamnocephalis</taxon>
    </lineage>
</organism>
<dbReference type="NCBIfam" id="TIGR01197">
    <property type="entry name" value="nramp"/>
    <property type="match status" value="1"/>
</dbReference>
<feature type="transmembrane region" description="Helical" evidence="5">
    <location>
        <begin position="339"/>
        <end position="358"/>
    </location>
</feature>
<feature type="transmembrane region" description="Helical" evidence="5">
    <location>
        <begin position="151"/>
        <end position="173"/>
    </location>
</feature>
<feature type="transmembrane region" description="Helical" evidence="5">
    <location>
        <begin position="426"/>
        <end position="447"/>
    </location>
</feature>
<feature type="transmembrane region" description="Helical" evidence="5">
    <location>
        <begin position="236"/>
        <end position="263"/>
    </location>
</feature>
<dbReference type="Proteomes" id="UP000271241">
    <property type="component" value="Unassembled WGS sequence"/>
</dbReference>
<keyword evidence="4 5" id="KW-0472">Membrane</keyword>
<dbReference type="EMBL" id="KZ992819">
    <property type="protein sequence ID" value="RKP06781.1"/>
    <property type="molecule type" value="Genomic_DNA"/>
</dbReference>
<dbReference type="GO" id="GO:0005384">
    <property type="term" value="F:manganese ion transmembrane transporter activity"/>
    <property type="evidence" value="ECO:0007669"/>
    <property type="project" value="TreeGrafter"/>
</dbReference>
<feature type="transmembrane region" description="Helical" evidence="5">
    <location>
        <begin position="289"/>
        <end position="308"/>
    </location>
</feature>
<keyword evidence="3 5" id="KW-1133">Transmembrane helix</keyword>
<name>A0A4P9XN12_9FUNG</name>
<reference evidence="7" key="1">
    <citation type="journal article" date="2018" name="Nat. Microbiol.">
        <title>Leveraging single-cell genomics to expand the fungal tree of life.</title>
        <authorList>
            <person name="Ahrendt S.R."/>
            <person name="Quandt C.A."/>
            <person name="Ciobanu D."/>
            <person name="Clum A."/>
            <person name="Salamov A."/>
            <person name="Andreopoulos B."/>
            <person name="Cheng J.F."/>
            <person name="Woyke T."/>
            <person name="Pelin A."/>
            <person name="Henrissat B."/>
            <person name="Reynolds N.K."/>
            <person name="Benny G.L."/>
            <person name="Smith M.E."/>
            <person name="James T.Y."/>
            <person name="Grigoriev I.V."/>
        </authorList>
    </citation>
    <scope>NUCLEOTIDE SEQUENCE [LARGE SCALE GENOMIC DNA]</scope>
    <source>
        <strain evidence="7">RSA 1356</strain>
    </source>
</reference>
<evidence type="ECO:0000256" key="2">
    <source>
        <dbReference type="ARBA" id="ARBA00022692"/>
    </source>
</evidence>
<dbReference type="STRING" id="78915.A0A4P9XN12"/>
<feature type="transmembrane region" description="Helical" evidence="5">
    <location>
        <begin position="119"/>
        <end position="139"/>
    </location>
</feature>